<organism evidence="1 2">
    <name type="scientific">Delftia lacustris</name>
    <dbReference type="NCBI Taxonomy" id="558537"/>
    <lineage>
        <taxon>Bacteria</taxon>
        <taxon>Pseudomonadati</taxon>
        <taxon>Pseudomonadota</taxon>
        <taxon>Betaproteobacteria</taxon>
        <taxon>Burkholderiales</taxon>
        <taxon>Comamonadaceae</taxon>
        <taxon>Delftia</taxon>
    </lineage>
</organism>
<name>A0A1H3TGE1_9BURK</name>
<dbReference type="Proteomes" id="UP000183417">
    <property type="component" value="Unassembled WGS sequence"/>
</dbReference>
<dbReference type="AlphaFoldDB" id="A0A1H3TGE1"/>
<dbReference type="RefSeq" id="WP_074923529.1">
    <property type="nucleotide sequence ID" value="NZ_CP141274.1"/>
</dbReference>
<protein>
    <submittedName>
        <fullName evidence="1">Uncharacterized protein</fullName>
    </submittedName>
</protein>
<evidence type="ECO:0000313" key="1">
    <source>
        <dbReference type="EMBL" id="SDZ49047.1"/>
    </source>
</evidence>
<gene>
    <name evidence="1" type="ORF">SAMN05421547_12838</name>
</gene>
<proteinExistence type="predicted"/>
<reference evidence="1 2" key="1">
    <citation type="submission" date="2016-10" db="EMBL/GenBank/DDBJ databases">
        <authorList>
            <person name="de Groot N.N."/>
        </authorList>
    </citation>
    <scope>NUCLEOTIDE SEQUENCE [LARGE SCALE GENOMIC DNA]</scope>
    <source>
        <strain evidence="1 2">LMG 24775</strain>
    </source>
</reference>
<sequence length="76" mass="8348">MDSKVFDVSLYWHTGGSVFLGTVSSMGVEQAKDDALDSYMSANKRQKKKIEEGGGFTLEADLLSPSEAARWMARNT</sequence>
<accession>A0A1H3TGE1</accession>
<evidence type="ECO:0000313" key="2">
    <source>
        <dbReference type="Proteomes" id="UP000183417"/>
    </source>
</evidence>
<dbReference type="EMBL" id="FNPE01000028">
    <property type="protein sequence ID" value="SDZ49047.1"/>
    <property type="molecule type" value="Genomic_DNA"/>
</dbReference>
<dbReference type="GeneID" id="94693387"/>